<reference evidence="3 4" key="1">
    <citation type="submission" date="2024-08" db="EMBL/GenBank/DDBJ databases">
        <authorList>
            <person name="Cucini C."/>
            <person name="Frati F."/>
        </authorList>
    </citation>
    <scope>NUCLEOTIDE SEQUENCE [LARGE SCALE GENOMIC DNA]</scope>
</reference>
<feature type="transmembrane region" description="Helical" evidence="2">
    <location>
        <begin position="220"/>
        <end position="240"/>
    </location>
</feature>
<keyword evidence="2" id="KW-1133">Transmembrane helix</keyword>
<feature type="transmembrane region" description="Helical" evidence="2">
    <location>
        <begin position="631"/>
        <end position="648"/>
    </location>
</feature>
<name>A0ABP1PIN9_9HEXA</name>
<accession>A0ABP1PIN9</accession>
<evidence type="ECO:0000256" key="2">
    <source>
        <dbReference type="SAM" id="Phobius"/>
    </source>
</evidence>
<keyword evidence="2" id="KW-0472">Membrane</keyword>
<evidence type="ECO:0000313" key="4">
    <source>
        <dbReference type="Proteomes" id="UP001642540"/>
    </source>
</evidence>
<feature type="region of interest" description="Disordered" evidence="1">
    <location>
        <begin position="1"/>
        <end position="33"/>
    </location>
</feature>
<feature type="compositionally biased region" description="Pro residues" evidence="1">
    <location>
        <begin position="10"/>
        <end position="31"/>
    </location>
</feature>
<feature type="transmembrane region" description="Helical" evidence="2">
    <location>
        <begin position="314"/>
        <end position="332"/>
    </location>
</feature>
<gene>
    <name evidence="3" type="ORF">ODALV1_LOCUS201</name>
</gene>
<proteinExistence type="predicted"/>
<dbReference type="EMBL" id="CAXLJM020000001">
    <property type="protein sequence ID" value="CAL8068296.1"/>
    <property type="molecule type" value="Genomic_DNA"/>
</dbReference>
<feature type="transmembrane region" description="Helical" evidence="2">
    <location>
        <begin position="939"/>
        <end position="966"/>
    </location>
</feature>
<keyword evidence="4" id="KW-1185">Reference proteome</keyword>
<feature type="transmembrane region" description="Helical" evidence="2">
    <location>
        <begin position="679"/>
        <end position="704"/>
    </location>
</feature>
<organism evidence="3 4">
    <name type="scientific">Orchesella dallaii</name>
    <dbReference type="NCBI Taxonomy" id="48710"/>
    <lineage>
        <taxon>Eukaryota</taxon>
        <taxon>Metazoa</taxon>
        <taxon>Ecdysozoa</taxon>
        <taxon>Arthropoda</taxon>
        <taxon>Hexapoda</taxon>
        <taxon>Collembola</taxon>
        <taxon>Entomobryomorpha</taxon>
        <taxon>Entomobryoidea</taxon>
        <taxon>Orchesellidae</taxon>
        <taxon>Orchesellinae</taxon>
        <taxon>Orchesella</taxon>
    </lineage>
</organism>
<feature type="transmembrane region" description="Helical" evidence="2">
    <location>
        <begin position="252"/>
        <end position="272"/>
    </location>
</feature>
<dbReference type="Proteomes" id="UP001642540">
    <property type="component" value="Unassembled WGS sequence"/>
</dbReference>
<evidence type="ECO:0000256" key="1">
    <source>
        <dbReference type="SAM" id="MobiDB-lite"/>
    </source>
</evidence>
<comment type="caution">
    <text evidence="3">The sequence shown here is derived from an EMBL/GenBank/DDBJ whole genome shotgun (WGS) entry which is preliminary data.</text>
</comment>
<evidence type="ECO:0000313" key="3">
    <source>
        <dbReference type="EMBL" id="CAL8068296.1"/>
    </source>
</evidence>
<keyword evidence="2" id="KW-0812">Transmembrane</keyword>
<sequence length="970" mass="110143">MAKKHSPLPKAQPPSTPPNVPVPPPPPPKLDPPVALVLSTPAPKVLQEKFASPSLTSVEKWLARFTNSGYYTLCLPVHFDFAKGLLQITNNTRIKLIWQFRLAWLVIDNLYLICVGHKVTLKTVGEKEFSDFWMHTISRIIGCAVSLLMALEVDATVEVINAMIATRRIWRKKFGVWSEEFTGPLELFLRRTIQLAAFFGSLQSIFPLVMHIQGRHSARYWGSQLIPISLYDSPIGIVLAAANDFLLSQAAIINAVFGILVVVSFFVLMRFWTTSITSKVEELGMRSRIPLMQYRSLLMLNRIYNSSFGQKVSPGNLVLGSVLLVLVLYLTLEGAGKMLRRSLHLKRVLKMKGSNQGKEIENESIRNIFRVKHTVACMSVVPNRYLLKRNRYDTFVKIDDQFQIQMNFKRTPIEKSVQATLMSPIFLTFIFLLLPNATSTDFVLGDNNITTTSVKFIVHNQQKSINSILLNLASCVTNCDDDDGICYPVSIKLKRIESNITLNGITQQWYKYNSNWLKYVTNPFIKRVGNKPCDKIRSLSKGKFDPRYRGFPGESCIKLIIDRYHNCTTPNCDSFVNEIIEFKGIALRNHDTLIYVSNVGNSYIGYRYTFFTPFPSFEGINIGSLLHPISLTWWIIIGLCVAATSLTLHHLRVKKSVWTVVQIILEQGFDVDRITYKHAWVLASFIMGGILIRAVYTSTLYSFITEVPLPKIPKSLNETLENTSIDILVDTGSLQLITKPVSHMEVKDNVVPKIPKLVKRNAVLWTCLLGISSFRPSHVKLYQNISKGIPINCVLNSNRRNKRNFETRKPLRRFALLATPESFQGNAIALFGNRMVFSNLEPDIMVDLHGFVSSRKHTFHEFLTNDIGRLEATGIFGMLKEASINMEKVLRLRKEMEKLPLQRFINVYSAINCKNCQNLDNVNNDGGNDQLSQLESLRVVWFIFFVCITIACTIMFMEIVLTMMILGSLN</sequence>
<protein>
    <submittedName>
        <fullName evidence="3">Uncharacterized protein</fullName>
    </submittedName>
</protein>